<gene>
    <name evidence="1" type="ORF">FC43_GL001660</name>
</gene>
<accession>A0A0R1UGN3</accession>
<protein>
    <submittedName>
        <fullName evidence="1">Uncharacterized protein</fullName>
    </submittedName>
</protein>
<dbReference type="PATRIC" id="fig|1423760.3.peg.1735"/>
<dbReference type="Proteomes" id="UP000050816">
    <property type="component" value="Unassembled WGS sequence"/>
</dbReference>
<sequence>MAKRYRISPVDYENAGSVIKDKYHYQEIGEISNFMGDWFCYPLGFDEDHEKIGFSPIDAYIYFDSIDELVPPMLTPADKQRLITEIKKHLIKL</sequence>
<evidence type="ECO:0000313" key="1">
    <source>
        <dbReference type="EMBL" id="KRL92560.1"/>
    </source>
</evidence>
<organism evidence="1 2">
    <name type="scientific">Limosilactobacillus ingluviei DSM 15946</name>
    <dbReference type="NCBI Taxonomy" id="1423760"/>
    <lineage>
        <taxon>Bacteria</taxon>
        <taxon>Bacillati</taxon>
        <taxon>Bacillota</taxon>
        <taxon>Bacilli</taxon>
        <taxon>Lactobacillales</taxon>
        <taxon>Lactobacillaceae</taxon>
        <taxon>Limosilactobacillus</taxon>
    </lineage>
</organism>
<name>A0A0R1UGN3_9LACO</name>
<dbReference type="AlphaFoldDB" id="A0A0R1UGN3"/>
<comment type="caution">
    <text evidence="1">The sequence shown here is derived from an EMBL/GenBank/DDBJ whole genome shotgun (WGS) entry which is preliminary data.</text>
</comment>
<reference evidence="1 2" key="1">
    <citation type="journal article" date="2015" name="Genome Announc.">
        <title>Expanding the biotechnology potential of lactobacilli through comparative genomics of 213 strains and associated genera.</title>
        <authorList>
            <person name="Sun Z."/>
            <person name="Harris H.M."/>
            <person name="McCann A."/>
            <person name="Guo C."/>
            <person name="Argimon S."/>
            <person name="Zhang W."/>
            <person name="Yang X."/>
            <person name="Jeffery I.B."/>
            <person name="Cooney J.C."/>
            <person name="Kagawa T.F."/>
            <person name="Liu W."/>
            <person name="Song Y."/>
            <person name="Salvetti E."/>
            <person name="Wrobel A."/>
            <person name="Rasinkangas P."/>
            <person name="Parkhill J."/>
            <person name="Rea M.C."/>
            <person name="O'Sullivan O."/>
            <person name="Ritari J."/>
            <person name="Douillard F.P."/>
            <person name="Paul Ross R."/>
            <person name="Yang R."/>
            <person name="Briner A.E."/>
            <person name="Felis G.E."/>
            <person name="de Vos W.M."/>
            <person name="Barrangou R."/>
            <person name="Klaenhammer T.R."/>
            <person name="Caufield P.W."/>
            <person name="Cui Y."/>
            <person name="Zhang H."/>
            <person name="O'Toole P.W."/>
        </authorList>
    </citation>
    <scope>NUCLEOTIDE SEQUENCE [LARGE SCALE GENOMIC DNA]</scope>
    <source>
        <strain evidence="1 2">DSM 15946</strain>
    </source>
</reference>
<evidence type="ECO:0000313" key="2">
    <source>
        <dbReference type="Proteomes" id="UP000050816"/>
    </source>
</evidence>
<dbReference type="RefSeq" id="WP_056953262.1">
    <property type="nucleotide sequence ID" value="NZ_AZFK01000002.1"/>
</dbReference>
<dbReference type="EMBL" id="AZFK01000002">
    <property type="protein sequence ID" value="KRL92560.1"/>
    <property type="molecule type" value="Genomic_DNA"/>
</dbReference>
<proteinExistence type="predicted"/>